<dbReference type="Proteomes" id="UP000001396">
    <property type="component" value="Unassembled WGS sequence"/>
</dbReference>
<feature type="transmembrane region" description="Helical" evidence="5">
    <location>
        <begin position="618"/>
        <end position="634"/>
    </location>
</feature>
<dbReference type="RefSeq" id="XP_020436519.1">
    <property type="nucleotide sequence ID" value="XM_020574447.1"/>
</dbReference>
<evidence type="ECO:0000256" key="2">
    <source>
        <dbReference type="ARBA" id="ARBA00022692"/>
    </source>
</evidence>
<feature type="transmembrane region" description="Helical" evidence="5">
    <location>
        <begin position="530"/>
        <end position="550"/>
    </location>
</feature>
<sequence length="809" mass="92407">MTKDKYVDINNIDFLDLMNRKWYQQHFGTKWFVAIRHCWLVVISSIWVFIPHHYYAGAVVIVPVFGVVIGAALSSWTIIANAAALIFASMIASLFSTLLTVIVPRHLYWIMFILVAIFVFIITSFANSRRWLTINTVRKVLVDTSTNLFFTQTMTDQQKYDLFWQQIVCALALLAAAILVNMVMPTLASRMFIVKAEKALRWMKIYYRGIGCKLVASSVDAAVASTKNPMSESSAIDQIWLMKLPLAKRNKKTETSNDNRGDDEDVEGLATTTLENNITDDQLSEIEVRLVNELNKLAALYSETNQERWNSHLLPLYDKLLADLEINFKQLMTLKMAISKRFSSITSRKIIGPMTPSLNLIIEEVYHQILFIMDILENCYKKSDISNSPEEDNINVPTQLNQSMLATEELVRQSKTSYRQLITAYQNDNVETLYLDDITRAQFCISAIMTIAKKQRTLVNTIYTINENRRRYPIQFEILIHGGWFILSAFPRYLYSFFTYFKKDSENENNTALSKLRSMFMETFILNNRWQFPLQLSVAYVSCLVPMYYIDGYKISDSFLIKSLWAVVSVSIVMAPSIGATVSRFIHRLFGTVIGAGMGLLISFIVKLIPNTVPSREVALLVGTFLCILPSSFFQQNPKFSYAGMVTGFTYIIIVFAPYQTGVFNEMNAVMRTFMLIIGFIWIILTTFIVFPFFTYRSSRPNLYKISHKMVESFGDIVNGALQLELESTPGGVVAINIGKNSQKSQEIADTIREISIDAEIQEFESNIAKFDQDIKAFSIPLIHERACAISDDQQFSILLNLFININMF</sequence>
<feature type="transmembrane region" description="Helical" evidence="5">
    <location>
        <begin position="107"/>
        <end position="126"/>
    </location>
</feature>
<dbReference type="InterPro" id="IPR052430">
    <property type="entry name" value="IVT-Associated"/>
</dbReference>
<evidence type="ECO:0000256" key="5">
    <source>
        <dbReference type="SAM" id="Phobius"/>
    </source>
</evidence>
<feature type="transmembrane region" description="Helical" evidence="5">
    <location>
        <begin position="31"/>
        <end position="50"/>
    </location>
</feature>
<protein>
    <submittedName>
        <fullName evidence="6">Uncharacterized protein</fullName>
    </submittedName>
</protein>
<dbReference type="PANTHER" id="PTHR47804:SF3">
    <property type="entry name" value="PROTEIN BRE4"/>
    <property type="match status" value="1"/>
</dbReference>
<gene>
    <name evidence="6" type="ORF">PPL_03483</name>
</gene>
<dbReference type="GeneID" id="31359003"/>
<proteinExistence type="predicted"/>
<accession>D3B507</accession>
<comment type="subcellular location">
    <subcellularLocation>
        <location evidence="1">Membrane</location>
        <topology evidence="1">Multi-pass membrane protein</topology>
    </subcellularLocation>
</comment>
<evidence type="ECO:0000313" key="7">
    <source>
        <dbReference type="Proteomes" id="UP000001396"/>
    </source>
</evidence>
<dbReference type="GO" id="GO:0016020">
    <property type="term" value="C:membrane"/>
    <property type="evidence" value="ECO:0007669"/>
    <property type="project" value="UniProtKB-SubCell"/>
</dbReference>
<feature type="transmembrane region" description="Helical" evidence="5">
    <location>
        <begin position="559"/>
        <end position="579"/>
    </location>
</feature>
<evidence type="ECO:0000313" key="6">
    <source>
        <dbReference type="EMBL" id="EFA84405.1"/>
    </source>
</evidence>
<feature type="transmembrane region" description="Helical" evidence="5">
    <location>
        <begin position="673"/>
        <end position="694"/>
    </location>
</feature>
<keyword evidence="3 5" id="KW-1133">Transmembrane helix</keyword>
<dbReference type="Pfam" id="PF11744">
    <property type="entry name" value="ALMT"/>
    <property type="match status" value="1"/>
</dbReference>
<keyword evidence="4 5" id="KW-0472">Membrane</keyword>
<feature type="transmembrane region" description="Helical" evidence="5">
    <location>
        <begin position="640"/>
        <end position="661"/>
    </location>
</feature>
<comment type="caution">
    <text evidence="6">The sequence shown here is derived from an EMBL/GenBank/DDBJ whole genome shotgun (WGS) entry which is preliminary data.</text>
</comment>
<feature type="transmembrane region" description="Helical" evidence="5">
    <location>
        <begin position="163"/>
        <end position="183"/>
    </location>
</feature>
<evidence type="ECO:0000256" key="4">
    <source>
        <dbReference type="ARBA" id="ARBA00023136"/>
    </source>
</evidence>
<keyword evidence="7" id="KW-1185">Reference proteome</keyword>
<feature type="transmembrane region" description="Helical" evidence="5">
    <location>
        <begin position="79"/>
        <end position="100"/>
    </location>
</feature>
<name>D3B507_HETP5</name>
<dbReference type="InterPro" id="IPR020966">
    <property type="entry name" value="ALMT"/>
</dbReference>
<dbReference type="GO" id="GO:0015743">
    <property type="term" value="P:malate transport"/>
    <property type="evidence" value="ECO:0007669"/>
    <property type="project" value="InterPro"/>
</dbReference>
<dbReference type="AlphaFoldDB" id="D3B507"/>
<keyword evidence="2 5" id="KW-0812">Transmembrane</keyword>
<feature type="transmembrane region" description="Helical" evidence="5">
    <location>
        <begin position="478"/>
        <end position="495"/>
    </location>
</feature>
<evidence type="ECO:0000256" key="1">
    <source>
        <dbReference type="ARBA" id="ARBA00004141"/>
    </source>
</evidence>
<dbReference type="PANTHER" id="PTHR47804">
    <property type="entry name" value="60S RIBOSOMAL PROTEIN L19"/>
    <property type="match status" value="1"/>
</dbReference>
<feature type="transmembrane region" description="Helical" evidence="5">
    <location>
        <begin position="585"/>
        <end position="606"/>
    </location>
</feature>
<reference evidence="6 7" key="1">
    <citation type="journal article" date="2011" name="Genome Res.">
        <title>Phylogeny-wide analysis of social amoeba genomes highlights ancient origins for complex intercellular communication.</title>
        <authorList>
            <person name="Heidel A.J."/>
            <person name="Lawal H.M."/>
            <person name="Felder M."/>
            <person name="Schilde C."/>
            <person name="Helps N.R."/>
            <person name="Tunggal B."/>
            <person name="Rivero F."/>
            <person name="John U."/>
            <person name="Schleicher M."/>
            <person name="Eichinger L."/>
            <person name="Platzer M."/>
            <person name="Noegel A.A."/>
            <person name="Schaap P."/>
            <person name="Gloeckner G."/>
        </authorList>
    </citation>
    <scope>NUCLEOTIDE SEQUENCE [LARGE SCALE GENOMIC DNA]</scope>
    <source>
        <strain evidence="7">ATCC 26659 / Pp 5 / PN500</strain>
    </source>
</reference>
<organism evidence="6 7">
    <name type="scientific">Heterostelium pallidum (strain ATCC 26659 / Pp 5 / PN500)</name>
    <name type="common">Cellular slime mold</name>
    <name type="synonym">Polysphondylium pallidum</name>
    <dbReference type="NCBI Taxonomy" id="670386"/>
    <lineage>
        <taxon>Eukaryota</taxon>
        <taxon>Amoebozoa</taxon>
        <taxon>Evosea</taxon>
        <taxon>Eumycetozoa</taxon>
        <taxon>Dictyostelia</taxon>
        <taxon>Acytosteliales</taxon>
        <taxon>Acytosteliaceae</taxon>
        <taxon>Heterostelium</taxon>
    </lineage>
</organism>
<evidence type="ECO:0000256" key="3">
    <source>
        <dbReference type="ARBA" id="ARBA00022989"/>
    </source>
</evidence>
<dbReference type="EMBL" id="ADBJ01000010">
    <property type="protein sequence ID" value="EFA84405.1"/>
    <property type="molecule type" value="Genomic_DNA"/>
</dbReference>
<feature type="transmembrane region" description="Helical" evidence="5">
    <location>
        <begin position="55"/>
        <end position="73"/>
    </location>
</feature>
<dbReference type="STRING" id="670386.D3B507"/>
<dbReference type="InParanoid" id="D3B507"/>